<dbReference type="Proteomes" id="UP001470230">
    <property type="component" value="Unassembled WGS sequence"/>
</dbReference>
<dbReference type="EC" id="3.1.3.48" evidence="1"/>
<dbReference type="Pfam" id="PF03162">
    <property type="entry name" value="Y_phosphatase2"/>
    <property type="match status" value="1"/>
</dbReference>
<dbReference type="InterPro" id="IPR029021">
    <property type="entry name" value="Prot-tyrosine_phosphatase-like"/>
</dbReference>
<reference evidence="4 5" key="1">
    <citation type="submission" date="2024-04" db="EMBL/GenBank/DDBJ databases">
        <title>Tritrichomonas musculus Genome.</title>
        <authorList>
            <person name="Alves-Ferreira E."/>
            <person name="Grigg M."/>
            <person name="Lorenzi H."/>
            <person name="Galac M."/>
        </authorList>
    </citation>
    <scope>NUCLEOTIDE SEQUENCE [LARGE SCALE GENOMIC DNA]</scope>
    <source>
        <strain evidence="4 5">EAF2021</strain>
    </source>
</reference>
<evidence type="ECO:0000256" key="1">
    <source>
        <dbReference type="ARBA" id="ARBA00013064"/>
    </source>
</evidence>
<gene>
    <name evidence="4" type="ORF">M9Y10_009494</name>
</gene>
<dbReference type="Gene3D" id="3.90.190.10">
    <property type="entry name" value="Protein tyrosine phosphatase superfamily"/>
    <property type="match status" value="1"/>
</dbReference>
<dbReference type="SUPFAM" id="SSF52799">
    <property type="entry name" value="(Phosphotyrosine protein) phosphatases II"/>
    <property type="match status" value="1"/>
</dbReference>
<proteinExistence type="predicted"/>
<comment type="caution">
    <text evidence="4">The sequence shown here is derived from an EMBL/GenBank/DDBJ whole genome shotgun (WGS) entry which is preliminary data.</text>
</comment>
<dbReference type="InterPro" id="IPR004861">
    <property type="entry name" value="Siw14-like"/>
</dbReference>
<organism evidence="4 5">
    <name type="scientific">Tritrichomonas musculus</name>
    <dbReference type="NCBI Taxonomy" id="1915356"/>
    <lineage>
        <taxon>Eukaryota</taxon>
        <taxon>Metamonada</taxon>
        <taxon>Parabasalia</taxon>
        <taxon>Tritrichomonadida</taxon>
        <taxon>Tritrichomonadidae</taxon>
        <taxon>Tritrichomonas</taxon>
    </lineage>
</organism>
<evidence type="ECO:0000256" key="3">
    <source>
        <dbReference type="ARBA" id="ARBA00022912"/>
    </source>
</evidence>
<dbReference type="PANTHER" id="PTHR31126:SF8">
    <property type="entry name" value="TYROSINE-PROTEIN PHOSPHATASE OCA1-RELATED"/>
    <property type="match status" value="1"/>
</dbReference>
<accession>A0ABR2INM8</accession>
<sequence length="76" mass="8967">MHRTGTVIGCFRKLQNWSLSNIIEEFRRYTGLKPSSMHEQFIELFDTDLVKIPSNEKDLPFAIPMSHKHQSLENDY</sequence>
<evidence type="ECO:0000256" key="2">
    <source>
        <dbReference type="ARBA" id="ARBA00022801"/>
    </source>
</evidence>
<keyword evidence="5" id="KW-1185">Reference proteome</keyword>
<keyword evidence="2" id="KW-0378">Hydrolase</keyword>
<protein>
    <recommendedName>
        <fullName evidence="1">protein-tyrosine-phosphatase</fullName>
        <ecNumber evidence="1">3.1.3.48</ecNumber>
    </recommendedName>
</protein>
<dbReference type="PANTHER" id="PTHR31126">
    <property type="entry name" value="TYROSINE-PROTEIN PHOSPHATASE"/>
    <property type="match status" value="1"/>
</dbReference>
<evidence type="ECO:0000313" key="5">
    <source>
        <dbReference type="Proteomes" id="UP001470230"/>
    </source>
</evidence>
<keyword evidence="3" id="KW-0904">Protein phosphatase</keyword>
<name>A0ABR2INM8_9EUKA</name>
<dbReference type="EMBL" id="JAPFFF010000015">
    <property type="protein sequence ID" value="KAK8866530.1"/>
    <property type="molecule type" value="Genomic_DNA"/>
</dbReference>
<evidence type="ECO:0000313" key="4">
    <source>
        <dbReference type="EMBL" id="KAK8866530.1"/>
    </source>
</evidence>